<keyword evidence="10" id="KW-1185">Reference proteome</keyword>
<dbReference type="InterPro" id="IPR036737">
    <property type="entry name" value="OmpA-like_sf"/>
</dbReference>
<dbReference type="Gene3D" id="3.30.1330.60">
    <property type="entry name" value="OmpA-like domain"/>
    <property type="match status" value="1"/>
</dbReference>
<evidence type="ECO:0000256" key="4">
    <source>
        <dbReference type="PROSITE-ProRule" id="PRU00473"/>
    </source>
</evidence>
<dbReference type="InterPro" id="IPR050330">
    <property type="entry name" value="Bact_OuterMem_StrucFunc"/>
</dbReference>
<dbReference type="Pfam" id="PF00691">
    <property type="entry name" value="OmpA"/>
    <property type="match status" value="1"/>
</dbReference>
<dbReference type="Proteomes" id="UP000618382">
    <property type="component" value="Unassembled WGS sequence"/>
</dbReference>
<evidence type="ECO:0000313" key="10">
    <source>
        <dbReference type="Proteomes" id="UP000618382"/>
    </source>
</evidence>
<keyword evidence="2 4" id="KW-0472">Membrane</keyword>
<evidence type="ECO:0000256" key="1">
    <source>
        <dbReference type="ARBA" id="ARBA00004442"/>
    </source>
</evidence>
<evidence type="ECO:0000313" key="7">
    <source>
        <dbReference type="EMBL" id="GIG33149.1"/>
    </source>
</evidence>
<dbReference type="RefSeq" id="WP_170208895.1">
    <property type="nucleotide sequence ID" value="NZ_BAABFI010000005.1"/>
</dbReference>
<dbReference type="CDD" id="cd07185">
    <property type="entry name" value="OmpA_C-like"/>
    <property type="match status" value="1"/>
</dbReference>
<dbReference type="PANTHER" id="PTHR30329">
    <property type="entry name" value="STATOR ELEMENT OF FLAGELLAR MOTOR COMPLEX"/>
    <property type="match status" value="1"/>
</dbReference>
<name>A0A7Y9JX05_9CELL</name>
<dbReference type="InterPro" id="IPR006664">
    <property type="entry name" value="OMP_bac"/>
</dbReference>
<dbReference type="PROSITE" id="PS51318">
    <property type="entry name" value="TAT"/>
    <property type="match status" value="1"/>
</dbReference>
<proteinExistence type="predicted"/>
<organism evidence="8 9">
    <name type="scientific">Cellulomonas oligotrophica</name>
    <dbReference type="NCBI Taxonomy" id="931536"/>
    <lineage>
        <taxon>Bacteria</taxon>
        <taxon>Bacillati</taxon>
        <taxon>Actinomycetota</taxon>
        <taxon>Actinomycetes</taxon>
        <taxon>Micrococcales</taxon>
        <taxon>Cellulomonadaceae</taxon>
        <taxon>Cellulomonas</taxon>
    </lineage>
</organism>
<dbReference type="SUPFAM" id="SSF103088">
    <property type="entry name" value="OmpA-like"/>
    <property type="match status" value="1"/>
</dbReference>
<evidence type="ECO:0000259" key="6">
    <source>
        <dbReference type="PROSITE" id="PS51123"/>
    </source>
</evidence>
<evidence type="ECO:0000256" key="5">
    <source>
        <dbReference type="SAM" id="MobiDB-lite"/>
    </source>
</evidence>
<dbReference type="AlphaFoldDB" id="A0A7Y9JX05"/>
<accession>A0A7Y9JX05</accession>
<reference evidence="7 10" key="2">
    <citation type="submission" date="2021-01" db="EMBL/GenBank/DDBJ databases">
        <title>Whole genome shotgun sequence of Cellulomonas oligotrophica NBRC 109435.</title>
        <authorList>
            <person name="Komaki H."/>
            <person name="Tamura T."/>
        </authorList>
    </citation>
    <scope>NUCLEOTIDE SEQUENCE [LARGE SCALE GENOMIC DNA]</scope>
    <source>
        <strain evidence="7 10">NBRC 109435</strain>
    </source>
</reference>
<dbReference type="PROSITE" id="PS51123">
    <property type="entry name" value="OMPA_2"/>
    <property type="match status" value="1"/>
</dbReference>
<evidence type="ECO:0000313" key="9">
    <source>
        <dbReference type="Proteomes" id="UP000577956"/>
    </source>
</evidence>
<dbReference type="PANTHER" id="PTHR30329:SF21">
    <property type="entry name" value="LIPOPROTEIN YIAD-RELATED"/>
    <property type="match status" value="1"/>
</dbReference>
<dbReference type="PRINTS" id="PR01021">
    <property type="entry name" value="OMPADOMAIN"/>
</dbReference>
<dbReference type="GO" id="GO:0009279">
    <property type="term" value="C:cell outer membrane"/>
    <property type="evidence" value="ECO:0007669"/>
    <property type="project" value="UniProtKB-SubCell"/>
</dbReference>
<dbReference type="InterPro" id="IPR006311">
    <property type="entry name" value="TAT_signal"/>
</dbReference>
<evidence type="ECO:0000256" key="2">
    <source>
        <dbReference type="ARBA" id="ARBA00023136"/>
    </source>
</evidence>
<dbReference type="EMBL" id="BONN01000006">
    <property type="protein sequence ID" value="GIG33149.1"/>
    <property type="molecule type" value="Genomic_DNA"/>
</dbReference>
<feature type="region of interest" description="Disordered" evidence="5">
    <location>
        <begin position="126"/>
        <end position="145"/>
    </location>
</feature>
<evidence type="ECO:0000256" key="3">
    <source>
        <dbReference type="ARBA" id="ARBA00023237"/>
    </source>
</evidence>
<dbReference type="Proteomes" id="UP000577956">
    <property type="component" value="Unassembled WGS sequence"/>
</dbReference>
<dbReference type="InterPro" id="IPR006665">
    <property type="entry name" value="OmpA-like"/>
</dbReference>
<comment type="subcellular location">
    <subcellularLocation>
        <location evidence="1">Cell outer membrane</location>
    </subcellularLocation>
</comment>
<protein>
    <submittedName>
        <fullName evidence="8">Outer membrane protein OmpA-like peptidoglycan-associated protein</fullName>
    </submittedName>
</protein>
<sequence length="525" mass="53798">MRRSRRRWHGAVLVAAGALLVGCTGDPAPAPTASAAATTPGDVAGADVAPVQVTAVVDGQAVTVEVGPLAVHDDAAVLRIASTAPAPTLRLALWHVFESISSPGPNGVRLVDVDAGTVTPVVRTVDDTPVSTRNGTPGGPATDASQEAAGADVEVVHAAFPVPQGSTVDVLLPQVGWVGDVPVVPAEAAGTLTVPPAEIVDGEVGAPAQHTLESYTEVLEAQVRTRETAGQVEVAVSSDVLFAFDSDALGPDADDALAAAAEQLAGYDAGTLTVVGHTDDQADDAYNDDLSQRRARTVASRLGELVDLDGLDVQVEGRGESDPVVAGTGEAERAVNRRVEIVLEHAVAQPPAPVVADGEPPEPEGPVATGATGVEITDGDDTYEVRLPEVLRAGRFLVGALEVTNTGTGDLALGALSGGAWDARGSFDPQLQFAPTNVTLVSGGTRSFVVDYLESADGDDREPLSDRVVNGIGAGERRVVTVVWPDTGEDTVTVDVAPRFHAAQEQLQVAGRAPFRLTDVPVVEG</sequence>
<dbReference type="EMBL" id="JACCBK010000001">
    <property type="protein sequence ID" value="NYD85416.1"/>
    <property type="molecule type" value="Genomic_DNA"/>
</dbReference>
<dbReference type="PROSITE" id="PS51257">
    <property type="entry name" value="PROKAR_LIPOPROTEIN"/>
    <property type="match status" value="1"/>
</dbReference>
<keyword evidence="3" id="KW-0998">Cell outer membrane</keyword>
<gene>
    <name evidence="8" type="ORF">BKA21_000965</name>
    <name evidence="7" type="ORF">Col01nite_23080</name>
</gene>
<feature type="domain" description="OmpA-like" evidence="6">
    <location>
        <begin position="229"/>
        <end position="347"/>
    </location>
</feature>
<feature type="region of interest" description="Disordered" evidence="5">
    <location>
        <begin position="351"/>
        <end position="375"/>
    </location>
</feature>
<reference evidence="8 9" key="1">
    <citation type="submission" date="2020-07" db="EMBL/GenBank/DDBJ databases">
        <title>Sequencing the genomes of 1000 actinobacteria strains.</title>
        <authorList>
            <person name="Klenk H.-P."/>
        </authorList>
    </citation>
    <scope>NUCLEOTIDE SEQUENCE [LARGE SCALE GENOMIC DNA]</scope>
    <source>
        <strain evidence="8 9">DSM 24482</strain>
    </source>
</reference>
<evidence type="ECO:0000313" key="8">
    <source>
        <dbReference type="EMBL" id="NYD85416.1"/>
    </source>
</evidence>
<comment type="caution">
    <text evidence="8">The sequence shown here is derived from an EMBL/GenBank/DDBJ whole genome shotgun (WGS) entry which is preliminary data.</text>
</comment>